<gene>
    <name evidence="1" type="ORF">SAMN05216313_15026</name>
</gene>
<dbReference type="Proteomes" id="UP000198508">
    <property type="component" value="Unassembled WGS sequence"/>
</dbReference>
<dbReference type="AlphaFoldDB" id="A0A1I0K6V0"/>
<organism evidence="1 2">
    <name type="scientific">Enterocloster lavalensis</name>
    <dbReference type="NCBI Taxonomy" id="460384"/>
    <lineage>
        <taxon>Bacteria</taxon>
        <taxon>Bacillati</taxon>
        <taxon>Bacillota</taxon>
        <taxon>Clostridia</taxon>
        <taxon>Lachnospirales</taxon>
        <taxon>Lachnospiraceae</taxon>
        <taxon>Enterocloster</taxon>
    </lineage>
</organism>
<dbReference type="STRING" id="460384.SAMN05216313_15026"/>
<name>A0A1I0K6V0_9FIRM</name>
<proteinExistence type="predicted"/>
<evidence type="ECO:0000313" key="2">
    <source>
        <dbReference type="Proteomes" id="UP000198508"/>
    </source>
</evidence>
<sequence>MNESVSEIIKDLSEALLAIVTAICLIVKTKRESKSKRSKRKK</sequence>
<evidence type="ECO:0000313" key="1">
    <source>
        <dbReference type="EMBL" id="SEU19434.1"/>
    </source>
</evidence>
<accession>A0A1I0K6V0</accession>
<dbReference type="EMBL" id="FOIM01000050">
    <property type="protein sequence ID" value="SEU19434.1"/>
    <property type="molecule type" value="Genomic_DNA"/>
</dbReference>
<keyword evidence="2" id="KW-1185">Reference proteome</keyword>
<protein>
    <submittedName>
        <fullName evidence="1">Uncharacterized protein</fullName>
    </submittedName>
</protein>
<reference evidence="2" key="1">
    <citation type="submission" date="2016-10" db="EMBL/GenBank/DDBJ databases">
        <authorList>
            <person name="Varghese N."/>
            <person name="Submissions S."/>
        </authorList>
    </citation>
    <scope>NUCLEOTIDE SEQUENCE [LARGE SCALE GENOMIC DNA]</scope>
    <source>
        <strain evidence="2">NLAE-zl-G277</strain>
    </source>
</reference>